<evidence type="ECO:0000313" key="2">
    <source>
        <dbReference type="Proteomes" id="UP001162992"/>
    </source>
</evidence>
<evidence type="ECO:0000313" key="1">
    <source>
        <dbReference type="EMBL" id="KAJ7568908.1"/>
    </source>
</evidence>
<gene>
    <name evidence="1" type="ORF">O6H91_01G052800</name>
</gene>
<proteinExistence type="predicted"/>
<dbReference type="EMBL" id="CM055092">
    <property type="protein sequence ID" value="KAJ7568908.1"/>
    <property type="molecule type" value="Genomic_DNA"/>
</dbReference>
<dbReference type="Proteomes" id="UP001162992">
    <property type="component" value="Chromosome 1"/>
</dbReference>
<keyword evidence="2" id="KW-1185">Reference proteome</keyword>
<organism evidence="1 2">
    <name type="scientific">Diphasiastrum complanatum</name>
    <name type="common">Issler's clubmoss</name>
    <name type="synonym">Lycopodium complanatum</name>
    <dbReference type="NCBI Taxonomy" id="34168"/>
    <lineage>
        <taxon>Eukaryota</taxon>
        <taxon>Viridiplantae</taxon>
        <taxon>Streptophyta</taxon>
        <taxon>Embryophyta</taxon>
        <taxon>Tracheophyta</taxon>
        <taxon>Lycopodiopsida</taxon>
        <taxon>Lycopodiales</taxon>
        <taxon>Lycopodiaceae</taxon>
        <taxon>Lycopodioideae</taxon>
        <taxon>Diphasiastrum</taxon>
    </lineage>
</organism>
<reference evidence="2" key="1">
    <citation type="journal article" date="2024" name="Proc. Natl. Acad. Sci. U.S.A.">
        <title>Extraordinary preservation of gene collinearity over three hundred million years revealed in homosporous lycophytes.</title>
        <authorList>
            <person name="Li C."/>
            <person name="Wickell D."/>
            <person name="Kuo L.Y."/>
            <person name="Chen X."/>
            <person name="Nie B."/>
            <person name="Liao X."/>
            <person name="Peng D."/>
            <person name="Ji J."/>
            <person name="Jenkins J."/>
            <person name="Williams M."/>
            <person name="Shu S."/>
            <person name="Plott C."/>
            <person name="Barry K."/>
            <person name="Rajasekar S."/>
            <person name="Grimwood J."/>
            <person name="Han X."/>
            <person name="Sun S."/>
            <person name="Hou Z."/>
            <person name="He W."/>
            <person name="Dai G."/>
            <person name="Sun C."/>
            <person name="Schmutz J."/>
            <person name="Leebens-Mack J.H."/>
            <person name="Li F.W."/>
            <person name="Wang L."/>
        </authorList>
    </citation>
    <scope>NUCLEOTIDE SEQUENCE [LARGE SCALE GENOMIC DNA]</scope>
    <source>
        <strain evidence="2">cv. PW_Plant_1</strain>
    </source>
</reference>
<sequence>MDTFIQFSTALVYPSSMARYDFNPSAAPSIQYGRKISSLSKISARSSLAAATSCLCSFWHPDLAAFPSQISQTCKSHLKSCALSGCRFACPMKVPHLKITSEISHGNDLSFGSLISSRRLNVQSSQKSITRLLCQAGKRHTKKASAVFHGFGRKRVRALILDSQKRFQEICHTKAKTFLVKSAYISPPPADLSISSDIDKRNNDQSFGSSAEEIRKPKAIITSELLRDLLWKERGHIVVATVALLGATCCTLTMPIFSGRFFETLIGTRSEPLWRLLAKLSAIYALEPVCTIVFITNMIKVWERVMASLRSSLFRRLILQKVEFFDKHKVGELTAMLSTDLSSLKDIVHENVSRDRGFRAFSETIGTLIILFFVSPKLAPILGMLVLFVSAFAAIYKRQSVPAFIAYGQVQASISDCANETFAAIRTVRSFGGEKRQISAFDKLVFALQRSGDSLGWLKSLNESCTRVVIYVSLMALYILGGMKVKAGELAVGNMVSFIGYTFVLTFAVQGLVSTFADIRATLAAVDRINFIVQEADVDESLARGIGIEKEAEDDNNGLRDRSGTVSERSSRAVSTIVSGKYRFMPTLSNNVCDLAWSGDVALEDVHFAYPLRPDVEVLKGTNLVLSQGTVTAVVGSSGAGKSTIVQLLARFYEPSKGRISLGGEDVRQFSKIEWARAVSIVNQEPVLFALSVAENIAYGLPNEDVSAEKVVAAAKAANAHDFVVALPQGYETLVGERGSLLSGGQRQRIAIARALLKNSPILVLDEATSALDSVSEKLVQDALDRLLWQGRTTLVIAHRLSTVQRANKIAVCANGKVIEVGSHSELLAMDGAYSALVNSQRLTFE</sequence>
<accession>A0ACC2ER16</accession>
<comment type="caution">
    <text evidence="1">The sequence shown here is derived from an EMBL/GenBank/DDBJ whole genome shotgun (WGS) entry which is preliminary data.</text>
</comment>
<protein>
    <submittedName>
        <fullName evidence="1">Uncharacterized protein</fullName>
    </submittedName>
</protein>
<name>A0ACC2ER16_DIPCM</name>